<gene>
    <name evidence="7" type="ORF">GJV85_12680</name>
</gene>
<evidence type="ECO:0000256" key="3">
    <source>
        <dbReference type="ARBA" id="ARBA00022989"/>
    </source>
</evidence>
<dbReference type="GO" id="GO:0015386">
    <property type="term" value="F:potassium:proton antiporter activity"/>
    <property type="evidence" value="ECO:0007669"/>
    <property type="project" value="TreeGrafter"/>
</dbReference>
<feature type="transmembrane region" description="Helical" evidence="5">
    <location>
        <begin position="42"/>
        <end position="62"/>
    </location>
</feature>
<evidence type="ECO:0000256" key="4">
    <source>
        <dbReference type="ARBA" id="ARBA00023136"/>
    </source>
</evidence>
<dbReference type="AlphaFoldDB" id="A0A975B2G7"/>
<keyword evidence="2 5" id="KW-0812">Transmembrane</keyword>
<evidence type="ECO:0000256" key="1">
    <source>
        <dbReference type="ARBA" id="ARBA00004141"/>
    </source>
</evidence>
<feature type="transmembrane region" description="Helical" evidence="5">
    <location>
        <begin position="278"/>
        <end position="300"/>
    </location>
</feature>
<evidence type="ECO:0000256" key="2">
    <source>
        <dbReference type="ARBA" id="ARBA00022692"/>
    </source>
</evidence>
<protein>
    <submittedName>
        <fullName evidence="7">Sodium:proton exchanger</fullName>
    </submittedName>
</protein>
<feature type="transmembrane region" description="Helical" evidence="5">
    <location>
        <begin position="20"/>
        <end position="36"/>
    </location>
</feature>
<dbReference type="InterPro" id="IPR044880">
    <property type="entry name" value="NCX_ion-bd_dom_sf"/>
</dbReference>
<keyword evidence="3 5" id="KW-1133">Transmembrane helix</keyword>
<dbReference type="InterPro" id="IPR052946">
    <property type="entry name" value="Alkaline_pH_Ca-Antiporter"/>
</dbReference>
<evidence type="ECO:0000313" key="7">
    <source>
        <dbReference type="EMBL" id="QSZ42925.1"/>
    </source>
</evidence>
<keyword evidence="4 5" id="KW-0472">Membrane</keyword>
<dbReference type="EMBL" id="CP046072">
    <property type="protein sequence ID" value="QSZ42925.1"/>
    <property type="molecule type" value="Genomic_DNA"/>
</dbReference>
<sequence>MEQTIEKQDKKLKYFIEDYWDIFLGIMSMIIAFYFHKMGQGGLATLFAAIGIGSLSLTVSEVAEILSERLQEPYGSFVLTLSAVVVEIILLYIILLQAVSDPEVVNTVKGGIISAIIVDMNVLLGLAVFLGGLRFTEQQHNKKTSSTYTTILFVTAAALLVPGVLSFGKHSPTIIEDASIAIAVLLMAFYIVILVFQTRTHTHLFKSNTKSRVFRVKRKMSEEELELDEHEDEDDDYIFEKFNMLGLILSIFVFIAIIALGAEVFANDGIKLAKEYGISAGLSGLIIAIVAVAPEIVTAIKAAKNDEIQRVVNIAMGASTVSILLTVPILMALAYASGIRFTLDFNPLEIGALILTVILAWKTTDEGQTNYFEGMSHLMFFMAFTIIAIYY</sequence>
<dbReference type="Proteomes" id="UP000671852">
    <property type="component" value="Chromosome"/>
</dbReference>
<reference evidence="7" key="1">
    <citation type="submission" date="2019-11" db="EMBL/GenBank/DDBJ databases">
        <authorList>
            <person name="Kojima H."/>
        </authorList>
    </citation>
    <scope>NUCLEOTIDE SEQUENCE</scope>
    <source>
        <strain evidence="7">H1576</strain>
    </source>
</reference>
<dbReference type="GO" id="GO:0015385">
    <property type="term" value="F:sodium:proton antiporter activity"/>
    <property type="evidence" value="ECO:0007669"/>
    <property type="project" value="TreeGrafter"/>
</dbReference>
<evidence type="ECO:0000259" key="6">
    <source>
        <dbReference type="Pfam" id="PF01699"/>
    </source>
</evidence>
<proteinExistence type="predicted"/>
<feature type="transmembrane region" description="Helical" evidence="5">
    <location>
        <begin position="111"/>
        <end position="133"/>
    </location>
</feature>
<feature type="domain" description="Sodium/calcium exchanger membrane region" evidence="6">
    <location>
        <begin position="248"/>
        <end position="389"/>
    </location>
</feature>
<accession>A0A975B2G7</accession>
<dbReference type="KEGG" id="saqt:GJV85_12680"/>
<dbReference type="RefSeq" id="WP_207561739.1">
    <property type="nucleotide sequence ID" value="NZ_CP046072.1"/>
</dbReference>
<dbReference type="PANTHER" id="PTHR37958:SF1">
    <property type="entry name" value="SODIUM-POTASSIUM_PROTON ANTIPORTER CHAA"/>
    <property type="match status" value="1"/>
</dbReference>
<dbReference type="Pfam" id="PF01699">
    <property type="entry name" value="Na_Ca_ex"/>
    <property type="match status" value="2"/>
</dbReference>
<organism evidence="7 8">
    <name type="scientific">Sulfurimonas aquatica</name>
    <dbReference type="NCBI Taxonomy" id="2672570"/>
    <lineage>
        <taxon>Bacteria</taxon>
        <taxon>Pseudomonadati</taxon>
        <taxon>Campylobacterota</taxon>
        <taxon>Epsilonproteobacteria</taxon>
        <taxon>Campylobacterales</taxon>
        <taxon>Sulfurimonadaceae</taxon>
        <taxon>Sulfurimonas</taxon>
    </lineage>
</organism>
<evidence type="ECO:0000256" key="5">
    <source>
        <dbReference type="SAM" id="Phobius"/>
    </source>
</evidence>
<dbReference type="PANTHER" id="PTHR37958">
    <property type="entry name" value="SODIUM-POTASSIUM/PROTON ANTIPORTER CHAA"/>
    <property type="match status" value="1"/>
</dbReference>
<feature type="domain" description="Sodium/calcium exchanger membrane region" evidence="6">
    <location>
        <begin position="46"/>
        <end position="198"/>
    </location>
</feature>
<feature type="transmembrane region" description="Helical" evidence="5">
    <location>
        <begin position="178"/>
        <end position="196"/>
    </location>
</feature>
<feature type="transmembrane region" description="Helical" evidence="5">
    <location>
        <begin position="245"/>
        <end position="266"/>
    </location>
</feature>
<dbReference type="InterPro" id="IPR004837">
    <property type="entry name" value="NaCa_Exmemb"/>
</dbReference>
<feature type="transmembrane region" description="Helical" evidence="5">
    <location>
        <begin position="145"/>
        <end position="166"/>
    </location>
</feature>
<evidence type="ECO:0000313" key="8">
    <source>
        <dbReference type="Proteomes" id="UP000671852"/>
    </source>
</evidence>
<dbReference type="Gene3D" id="1.20.1420.30">
    <property type="entry name" value="NCX, central ion-binding region"/>
    <property type="match status" value="1"/>
</dbReference>
<feature type="transmembrane region" description="Helical" evidence="5">
    <location>
        <begin position="312"/>
        <end position="336"/>
    </location>
</feature>
<comment type="subcellular location">
    <subcellularLocation>
        <location evidence="1">Membrane</location>
        <topology evidence="1">Multi-pass membrane protein</topology>
    </subcellularLocation>
</comment>
<feature type="transmembrane region" description="Helical" evidence="5">
    <location>
        <begin position="371"/>
        <end position="390"/>
    </location>
</feature>
<name>A0A975B2G7_9BACT</name>
<keyword evidence="8" id="KW-1185">Reference proteome</keyword>
<feature type="transmembrane region" description="Helical" evidence="5">
    <location>
        <begin position="74"/>
        <end position="99"/>
    </location>
</feature>
<reference evidence="7" key="2">
    <citation type="submission" date="2021-04" db="EMBL/GenBank/DDBJ databases">
        <title>Isolation and characterization of a novel species of the genus Sulfurimonas.</title>
        <authorList>
            <person name="Fukui M."/>
        </authorList>
    </citation>
    <scope>NUCLEOTIDE SEQUENCE</scope>
    <source>
        <strain evidence="7">H1576</strain>
    </source>
</reference>
<dbReference type="GO" id="GO:0005886">
    <property type="term" value="C:plasma membrane"/>
    <property type="evidence" value="ECO:0007669"/>
    <property type="project" value="TreeGrafter"/>
</dbReference>